<feature type="domain" description="MATH" evidence="1">
    <location>
        <begin position="17"/>
        <end position="152"/>
    </location>
</feature>
<name>A0A1U8BBR4_NELNU</name>
<gene>
    <name evidence="3" type="primary">LOC104609120</name>
</gene>
<dbReference type="PROSITE" id="PS50144">
    <property type="entry name" value="MATH"/>
    <property type="match status" value="2"/>
</dbReference>
<feature type="domain" description="MATH" evidence="1">
    <location>
        <begin position="179"/>
        <end position="305"/>
    </location>
</feature>
<dbReference type="InterPro" id="IPR008974">
    <property type="entry name" value="TRAF-like"/>
</dbReference>
<dbReference type="KEGG" id="nnu:104609120"/>
<dbReference type="InParanoid" id="A0A1U8BBR4"/>
<evidence type="ECO:0000313" key="2">
    <source>
        <dbReference type="Proteomes" id="UP000189703"/>
    </source>
</evidence>
<dbReference type="SMART" id="SM00061">
    <property type="entry name" value="MATH"/>
    <property type="match status" value="2"/>
</dbReference>
<evidence type="ECO:0000259" key="1">
    <source>
        <dbReference type="PROSITE" id="PS50144"/>
    </source>
</evidence>
<dbReference type="AlphaFoldDB" id="A0A1U8BBR4"/>
<dbReference type="InterPro" id="IPR002083">
    <property type="entry name" value="MATH/TRAF_dom"/>
</dbReference>
<dbReference type="OrthoDB" id="1883087at2759"/>
<dbReference type="PANTHER" id="PTHR46162">
    <property type="entry name" value="TRAF-LIKE FAMILY PROTEIN"/>
    <property type="match status" value="1"/>
</dbReference>
<dbReference type="Proteomes" id="UP000189703">
    <property type="component" value="Unplaced"/>
</dbReference>
<dbReference type="CDD" id="cd00121">
    <property type="entry name" value="MATH"/>
    <property type="match status" value="2"/>
</dbReference>
<dbReference type="PANTHER" id="PTHR46162:SF40">
    <property type="entry name" value="TRAF-LIKE FAMILY PROTEIN"/>
    <property type="match status" value="1"/>
</dbReference>
<sequence length="317" mass="36451">MTREEERIQRSFRKEKPAHYTVKIKSFSSVLNSSFEKYVCGDFEAGGYKWRLTIYPKGNVERNGKDHLSLYLAMSEADSLPAGWELYVILRLFIYEQFLDKFLMVQDSHGKTRRFHSMKTEWGLPQFMSLNTFKDPSRGYLVEDTCYFGAEIFICGKNNCAEGKAKAGECLATVNEPLKYIHTWKIMKFSGLVDKKYFSQVFTAGGYQWKILVFPNGFGSEENRSLSLYLIMADKETLQQQTVQIEFVLRVRDQVSGKHSEKKAIHGFNSWGHVHGWISFMPLSDLNDLSNDFLVDDVCIIEAQLTLPAVVTNSSQN</sequence>
<proteinExistence type="predicted"/>
<dbReference type="STRING" id="4432.A0A1U8BBR4"/>
<dbReference type="Pfam" id="PF22486">
    <property type="entry name" value="MATH_2"/>
    <property type="match status" value="2"/>
</dbReference>
<dbReference type="FunCoup" id="A0A1U8BBR4">
    <property type="interactions" value="166"/>
</dbReference>
<keyword evidence="2" id="KW-1185">Reference proteome</keyword>
<dbReference type="GeneID" id="104609120"/>
<dbReference type="RefSeq" id="XP_010273648.1">
    <property type="nucleotide sequence ID" value="XM_010275346.2"/>
</dbReference>
<organism evidence="2 3">
    <name type="scientific">Nelumbo nucifera</name>
    <name type="common">Sacred lotus</name>
    <dbReference type="NCBI Taxonomy" id="4432"/>
    <lineage>
        <taxon>Eukaryota</taxon>
        <taxon>Viridiplantae</taxon>
        <taxon>Streptophyta</taxon>
        <taxon>Embryophyta</taxon>
        <taxon>Tracheophyta</taxon>
        <taxon>Spermatophyta</taxon>
        <taxon>Magnoliopsida</taxon>
        <taxon>Proteales</taxon>
        <taxon>Nelumbonaceae</taxon>
        <taxon>Nelumbo</taxon>
    </lineage>
</organism>
<protein>
    <submittedName>
        <fullName evidence="3">Uncharacterized protein LOC104609120</fullName>
    </submittedName>
</protein>
<reference evidence="3" key="1">
    <citation type="submission" date="2025-08" db="UniProtKB">
        <authorList>
            <consortium name="RefSeq"/>
        </authorList>
    </citation>
    <scope>IDENTIFICATION</scope>
</reference>
<dbReference type="OMA" id="LVEDCCI"/>
<accession>A0A1U8BBR4</accession>
<dbReference type="Gene3D" id="2.60.210.10">
    <property type="entry name" value="Apoptosis, Tumor Necrosis Factor Receptor Associated Protein 2, Chain A"/>
    <property type="match status" value="2"/>
</dbReference>
<dbReference type="eggNOG" id="KOG1987">
    <property type="taxonomic scope" value="Eukaryota"/>
</dbReference>
<evidence type="ECO:0000313" key="3">
    <source>
        <dbReference type="RefSeq" id="XP_010273648.1"/>
    </source>
</evidence>
<dbReference type="SUPFAM" id="SSF49599">
    <property type="entry name" value="TRAF domain-like"/>
    <property type="match status" value="2"/>
</dbReference>